<organism evidence="1 2">
    <name type="scientific">Nephila pilipes</name>
    <name type="common">Giant wood spider</name>
    <name type="synonym">Nephila maculata</name>
    <dbReference type="NCBI Taxonomy" id="299642"/>
    <lineage>
        <taxon>Eukaryota</taxon>
        <taxon>Metazoa</taxon>
        <taxon>Ecdysozoa</taxon>
        <taxon>Arthropoda</taxon>
        <taxon>Chelicerata</taxon>
        <taxon>Arachnida</taxon>
        <taxon>Araneae</taxon>
        <taxon>Araneomorphae</taxon>
        <taxon>Entelegynae</taxon>
        <taxon>Araneoidea</taxon>
        <taxon>Nephilidae</taxon>
        <taxon>Nephila</taxon>
    </lineage>
</organism>
<protein>
    <submittedName>
        <fullName evidence="1">Glutamate receptor</fullName>
    </submittedName>
</protein>
<gene>
    <name evidence="1" type="primary">NCL1_41952</name>
    <name evidence="1" type="ORF">NPIL_630261</name>
</gene>
<dbReference type="Proteomes" id="UP000887013">
    <property type="component" value="Unassembled WGS sequence"/>
</dbReference>
<name>A0A8X6PB26_NEPPI</name>
<evidence type="ECO:0000313" key="2">
    <source>
        <dbReference type="Proteomes" id="UP000887013"/>
    </source>
</evidence>
<proteinExistence type="predicted"/>
<sequence length="99" mass="11715">MQDGRPEMFREVYKKISQNPTQCILPYKNMSTTGMDLVYSQSFALITDGMGLRHFLLQRIQNNLPCNFRFAKEPLWLLKKVIAFKQTFPHELIQRINHV</sequence>
<dbReference type="OrthoDB" id="6434328at2759"/>
<dbReference type="AlphaFoldDB" id="A0A8X6PB26"/>
<comment type="caution">
    <text evidence="1">The sequence shown here is derived from an EMBL/GenBank/DDBJ whole genome shotgun (WGS) entry which is preliminary data.</text>
</comment>
<evidence type="ECO:0000313" key="1">
    <source>
        <dbReference type="EMBL" id="GFT60633.1"/>
    </source>
</evidence>
<reference evidence="1" key="1">
    <citation type="submission" date="2020-08" db="EMBL/GenBank/DDBJ databases">
        <title>Multicomponent nature underlies the extraordinary mechanical properties of spider dragline silk.</title>
        <authorList>
            <person name="Kono N."/>
            <person name="Nakamura H."/>
            <person name="Mori M."/>
            <person name="Yoshida Y."/>
            <person name="Ohtoshi R."/>
            <person name="Malay A.D."/>
            <person name="Moran D.A.P."/>
            <person name="Tomita M."/>
            <person name="Numata K."/>
            <person name="Arakawa K."/>
        </authorList>
    </citation>
    <scope>NUCLEOTIDE SEQUENCE</scope>
</reference>
<dbReference type="EMBL" id="BMAW01114182">
    <property type="protein sequence ID" value="GFT60633.1"/>
    <property type="molecule type" value="Genomic_DNA"/>
</dbReference>
<keyword evidence="1" id="KW-0675">Receptor</keyword>
<accession>A0A8X6PB26</accession>
<keyword evidence="2" id="KW-1185">Reference proteome</keyword>